<feature type="transmembrane region" description="Helical" evidence="2">
    <location>
        <begin position="20"/>
        <end position="40"/>
    </location>
</feature>
<dbReference type="Pfam" id="PF05096">
    <property type="entry name" value="Glu_cyclase_2"/>
    <property type="match status" value="1"/>
</dbReference>
<dbReference type="SUPFAM" id="SSF50969">
    <property type="entry name" value="YVTN repeat-like/Quinoprotein amine dehydrogenase"/>
    <property type="match status" value="1"/>
</dbReference>
<reference evidence="3" key="2">
    <citation type="submission" date="2020-11" db="EMBL/GenBank/DDBJ databases">
        <authorList>
            <person name="Cecchin M."/>
            <person name="Marcolungo L."/>
            <person name="Rossato M."/>
            <person name="Girolomoni L."/>
            <person name="Cosentino E."/>
            <person name="Cuine S."/>
            <person name="Li-Beisson Y."/>
            <person name="Delledonne M."/>
            <person name="Ballottari M."/>
        </authorList>
    </citation>
    <scope>NUCLEOTIDE SEQUENCE</scope>
    <source>
        <strain evidence="3">211/11P</strain>
        <tissue evidence="3">Whole cell</tissue>
    </source>
</reference>
<sequence>MGKAPVARGAPKNKRRRGSYRLPVTVFVCFLGLFLFFVVLSVHGSSSSGHNGRRNTRGATRGAGAELAAVRRPDGLPRLFRFNVVDELPHDSQAFTQGLQFDRICETGGQKHKCREVFWESTGLNGRSTVREVEVASGNVLRSKKLDQADFGEGLTRLADRLYQVVWMSGKTWSYAVDDFEDAQQLQTPLADGWGITTDGSYLVVGDSTDKLTWVDPAADMKSVRQVAVHDAGTAIPSLNELECVEGLVWANIWHSDCIAQIDPASGDVLGWVLLGGLRTRAEEAAAADAAASNTPFTRLDHEAVLNGIAYDAEQRRLFVTGKLWPRVYQVELEEVAEADHAAAVQGARQQCLKRRIGLR</sequence>
<dbReference type="PANTHER" id="PTHR31270:SF1">
    <property type="entry name" value="GLUTAMINYL-PEPTIDE CYCLOTRANSFERASE"/>
    <property type="match status" value="1"/>
</dbReference>
<evidence type="ECO:0000313" key="3">
    <source>
        <dbReference type="EMBL" id="KAI3427117.1"/>
    </source>
</evidence>
<dbReference type="OrthoDB" id="409395at2759"/>
<accession>A0A9D4TJF2</accession>
<dbReference type="GO" id="GO:0016603">
    <property type="term" value="F:glutaminyl-peptide cyclotransferase activity"/>
    <property type="evidence" value="ECO:0007669"/>
    <property type="project" value="InterPro"/>
</dbReference>
<reference evidence="3" key="1">
    <citation type="journal article" date="2019" name="Plant J.">
        <title>Chlorella vulgaris genome assembly and annotation reveals the molecular basis for metabolic acclimation to high light conditions.</title>
        <authorList>
            <person name="Cecchin M."/>
            <person name="Marcolungo L."/>
            <person name="Rossato M."/>
            <person name="Girolomoni L."/>
            <person name="Cosentino E."/>
            <person name="Cuine S."/>
            <person name="Li-Beisson Y."/>
            <person name="Delledonne M."/>
            <person name="Ballottari M."/>
        </authorList>
    </citation>
    <scope>NUCLEOTIDE SEQUENCE</scope>
    <source>
        <strain evidence="3">211/11P</strain>
    </source>
</reference>
<comment type="caution">
    <text evidence="3">The sequence shown here is derived from an EMBL/GenBank/DDBJ whole genome shotgun (WGS) entry which is preliminary data.</text>
</comment>
<dbReference type="AlphaFoldDB" id="A0A9D4TJF2"/>
<name>A0A9D4TJF2_CHLVU</name>
<proteinExistence type="predicted"/>
<dbReference type="InterPro" id="IPR011044">
    <property type="entry name" value="Quino_amine_DH_bsu"/>
</dbReference>
<evidence type="ECO:0000256" key="2">
    <source>
        <dbReference type="SAM" id="Phobius"/>
    </source>
</evidence>
<dbReference type="InterPro" id="IPR007788">
    <property type="entry name" value="QCT"/>
</dbReference>
<keyword evidence="2" id="KW-0472">Membrane</keyword>
<evidence type="ECO:0000313" key="4">
    <source>
        <dbReference type="Proteomes" id="UP001055712"/>
    </source>
</evidence>
<evidence type="ECO:0000256" key="1">
    <source>
        <dbReference type="SAM" id="MobiDB-lite"/>
    </source>
</evidence>
<dbReference type="Proteomes" id="UP001055712">
    <property type="component" value="Unassembled WGS sequence"/>
</dbReference>
<dbReference type="PANTHER" id="PTHR31270">
    <property type="entry name" value="GLUTAMINYL-PEPTIDE CYCLOTRANSFERASE"/>
    <property type="match status" value="1"/>
</dbReference>
<evidence type="ECO:0008006" key="5">
    <source>
        <dbReference type="Google" id="ProtNLM"/>
    </source>
</evidence>
<dbReference type="EMBL" id="SIDB01000010">
    <property type="protein sequence ID" value="KAI3427117.1"/>
    <property type="molecule type" value="Genomic_DNA"/>
</dbReference>
<feature type="region of interest" description="Disordered" evidence="1">
    <location>
        <begin position="44"/>
        <end position="66"/>
    </location>
</feature>
<protein>
    <recommendedName>
        <fullName evidence="5">Glutaminyl-peptide cyclotransferase</fullName>
    </recommendedName>
</protein>
<keyword evidence="2" id="KW-1133">Transmembrane helix</keyword>
<gene>
    <name evidence="3" type="ORF">D9Q98_007054</name>
</gene>
<organism evidence="3 4">
    <name type="scientific">Chlorella vulgaris</name>
    <name type="common">Green alga</name>
    <dbReference type="NCBI Taxonomy" id="3077"/>
    <lineage>
        <taxon>Eukaryota</taxon>
        <taxon>Viridiplantae</taxon>
        <taxon>Chlorophyta</taxon>
        <taxon>core chlorophytes</taxon>
        <taxon>Trebouxiophyceae</taxon>
        <taxon>Chlorellales</taxon>
        <taxon>Chlorellaceae</taxon>
        <taxon>Chlorella clade</taxon>
        <taxon>Chlorella</taxon>
    </lineage>
</organism>
<keyword evidence="4" id="KW-1185">Reference proteome</keyword>
<keyword evidence="2" id="KW-0812">Transmembrane</keyword>